<accession>A0A547PA55</accession>
<comment type="subcellular location">
    <subcellularLocation>
        <location evidence="1 7">Cell membrane</location>
        <topology evidence="1 7">Multi-pass membrane protein</topology>
    </subcellularLocation>
</comment>
<feature type="transmembrane region" description="Helical" evidence="7">
    <location>
        <begin position="221"/>
        <end position="243"/>
    </location>
</feature>
<dbReference type="OrthoDB" id="8138334at2"/>
<evidence type="ECO:0000256" key="8">
    <source>
        <dbReference type="SAM" id="MobiDB-lite"/>
    </source>
</evidence>
<protein>
    <submittedName>
        <fullName evidence="10">ABC transporter permease</fullName>
    </submittedName>
</protein>
<dbReference type="GO" id="GO:0005886">
    <property type="term" value="C:plasma membrane"/>
    <property type="evidence" value="ECO:0007669"/>
    <property type="project" value="UniProtKB-SubCell"/>
</dbReference>
<feature type="compositionally biased region" description="Polar residues" evidence="8">
    <location>
        <begin position="24"/>
        <end position="38"/>
    </location>
</feature>
<dbReference type="PANTHER" id="PTHR30151:SF7">
    <property type="entry name" value="NITRATE IMPORT PERMEASE PROTEIN NRTB"/>
    <property type="match status" value="1"/>
</dbReference>
<evidence type="ECO:0000256" key="3">
    <source>
        <dbReference type="ARBA" id="ARBA00022475"/>
    </source>
</evidence>
<dbReference type="InterPro" id="IPR000515">
    <property type="entry name" value="MetI-like"/>
</dbReference>
<dbReference type="PANTHER" id="PTHR30151">
    <property type="entry name" value="ALKANE SULFONATE ABC TRANSPORTER-RELATED, MEMBRANE SUBUNIT"/>
    <property type="match status" value="1"/>
</dbReference>
<dbReference type="PROSITE" id="PS50928">
    <property type="entry name" value="ABC_TM1"/>
    <property type="match status" value="1"/>
</dbReference>
<reference evidence="10 11" key="1">
    <citation type="submission" date="2019-06" db="EMBL/GenBank/DDBJ databases">
        <title>Erythrobacter insulae sp. nov., isolated from a tidal flat.</title>
        <authorList>
            <person name="Yoon J.-H."/>
        </authorList>
    </citation>
    <scope>NUCLEOTIDE SEQUENCE [LARGE SCALE GENOMIC DNA]</scope>
    <source>
        <strain evidence="10 11">JBTF-M21</strain>
    </source>
</reference>
<dbReference type="Proteomes" id="UP000316343">
    <property type="component" value="Unassembled WGS sequence"/>
</dbReference>
<dbReference type="SUPFAM" id="SSF161098">
    <property type="entry name" value="MetI-like"/>
    <property type="match status" value="1"/>
</dbReference>
<evidence type="ECO:0000256" key="5">
    <source>
        <dbReference type="ARBA" id="ARBA00022989"/>
    </source>
</evidence>
<dbReference type="GO" id="GO:0055085">
    <property type="term" value="P:transmembrane transport"/>
    <property type="evidence" value="ECO:0007669"/>
    <property type="project" value="InterPro"/>
</dbReference>
<evidence type="ECO:0000313" key="10">
    <source>
        <dbReference type="EMBL" id="TRD11030.1"/>
    </source>
</evidence>
<dbReference type="Pfam" id="PF00528">
    <property type="entry name" value="BPD_transp_1"/>
    <property type="match status" value="1"/>
</dbReference>
<comment type="similarity">
    <text evidence="7">Belongs to the binding-protein-dependent transport system permease family.</text>
</comment>
<organism evidence="10 11">
    <name type="scientific">Erythrobacter insulae</name>
    <dbReference type="NCBI Taxonomy" id="2584124"/>
    <lineage>
        <taxon>Bacteria</taxon>
        <taxon>Pseudomonadati</taxon>
        <taxon>Pseudomonadota</taxon>
        <taxon>Alphaproteobacteria</taxon>
        <taxon>Sphingomonadales</taxon>
        <taxon>Erythrobacteraceae</taxon>
        <taxon>Erythrobacter/Porphyrobacter group</taxon>
        <taxon>Erythrobacter</taxon>
    </lineage>
</organism>
<feature type="region of interest" description="Disordered" evidence="8">
    <location>
        <begin position="1"/>
        <end position="41"/>
    </location>
</feature>
<dbReference type="Gene3D" id="1.10.3720.10">
    <property type="entry name" value="MetI-like"/>
    <property type="match status" value="1"/>
</dbReference>
<keyword evidence="4 7" id="KW-0812">Transmembrane</keyword>
<dbReference type="RefSeq" id="WP_142787294.1">
    <property type="nucleotide sequence ID" value="NZ_VHJK01000001.1"/>
</dbReference>
<feature type="transmembrane region" description="Helical" evidence="7">
    <location>
        <begin position="59"/>
        <end position="80"/>
    </location>
</feature>
<gene>
    <name evidence="10" type="ORF">FGU71_03630</name>
</gene>
<evidence type="ECO:0000256" key="7">
    <source>
        <dbReference type="RuleBase" id="RU363032"/>
    </source>
</evidence>
<evidence type="ECO:0000256" key="2">
    <source>
        <dbReference type="ARBA" id="ARBA00022448"/>
    </source>
</evidence>
<proteinExistence type="inferred from homology"/>
<dbReference type="AlphaFoldDB" id="A0A547PA55"/>
<dbReference type="EMBL" id="VHJK01000001">
    <property type="protein sequence ID" value="TRD11030.1"/>
    <property type="molecule type" value="Genomic_DNA"/>
</dbReference>
<feature type="transmembrane region" description="Helical" evidence="7">
    <location>
        <begin position="156"/>
        <end position="176"/>
    </location>
</feature>
<evidence type="ECO:0000256" key="1">
    <source>
        <dbReference type="ARBA" id="ARBA00004651"/>
    </source>
</evidence>
<dbReference type="InterPro" id="IPR035906">
    <property type="entry name" value="MetI-like_sf"/>
</dbReference>
<evidence type="ECO:0000313" key="11">
    <source>
        <dbReference type="Proteomes" id="UP000316343"/>
    </source>
</evidence>
<feature type="transmembrane region" description="Helical" evidence="7">
    <location>
        <begin position="321"/>
        <end position="339"/>
    </location>
</feature>
<keyword evidence="5 7" id="KW-1133">Transmembrane helix</keyword>
<feature type="transmembrane region" description="Helical" evidence="7">
    <location>
        <begin position="276"/>
        <end position="301"/>
    </location>
</feature>
<evidence type="ECO:0000256" key="6">
    <source>
        <dbReference type="ARBA" id="ARBA00023136"/>
    </source>
</evidence>
<sequence length="356" mass="37651">MATAFVEPTDADKATDESARDAVTTATQASDKPSSQSAEGLVQEPNAVVARLMGIASTLLWPIVGILGFLAVWAVLAPQVDTSLGSLPGPAEVAVAGAGLYTEYSAAMEAESAFYEKQDANNAAAITAGNEAAVRNFDYAGPPTFLDQIITSLQTVALGFILATVFAVPIGLMAGISTRFNAAINPLVQIMKPVSPLAWLPIVTMVISAMITSADPLLPKAFVISALVVMLCSLWPTLINTAIGTSSIDKDLLNVGKVLRLGWFDKLTKLILPASLPYIFTGMRLSLGVGWMVLIAAEMLAQNPGLGKFVWDEFQNGSSQSLARIMFAVIVIGLIGFLLDRIMMMLQSLASKNRTV</sequence>
<feature type="compositionally biased region" description="Basic and acidic residues" evidence="8">
    <location>
        <begin position="10"/>
        <end position="20"/>
    </location>
</feature>
<feature type="domain" description="ABC transmembrane type-1" evidence="9">
    <location>
        <begin position="149"/>
        <end position="343"/>
    </location>
</feature>
<evidence type="ECO:0000259" key="9">
    <source>
        <dbReference type="PROSITE" id="PS50928"/>
    </source>
</evidence>
<keyword evidence="11" id="KW-1185">Reference proteome</keyword>
<feature type="transmembrane region" description="Helical" evidence="7">
    <location>
        <begin position="197"/>
        <end position="215"/>
    </location>
</feature>
<keyword evidence="3" id="KW-1003">Cell membrane</keyword>
<comment type="caution">
    <text evidence="10">The sequence shown here is derived from an EMBL/GenBank/DDBJ whole genome shotgun (WGS) entry which is preliminary data.</text>
</comment>
<keyword evidence="6 7" id="KW-0472">Membrane</keyword>
<evidence type="ECO:0000256" key="4">
    <source>
        <dbReference type="ARBA" id="ARBA00022692"/>
    </source>
</evidence>
<name>A0A547PA55_9SPHN</name>
<keyword evidence="2 7" id="KW-0813">Transport</keyword>